<accession>A0ABP0H9I2</accession>
<evidence type="ECO:0000313" key="1">
    <source>
        <dbReference type="EMBL" id="CAK8986861.1"/>
    </source>
</evidence>
<evidence type="ECO:0000313" key="2">
    <source>
        <dbReference type="Proteomes" id="UP001642464"/>
    </source>
</evidence>
<reference evidence="1 2" key="1">
    <citation type="submission" date="2024-02" db="EMBL/GenBank/DDBJ databases">
        <authorList>
            <person name="Chen Y."/>
            <person name="Shah S."/>
            <person name="Dougan E. K."/>
            <person name="Thang M."/>
            <person name="Chan C."/>
        </authorList>
    </citation>
    <scope>NUCLEOTIDE SEQUENCE [LARGE SCALE GENOMIC DNA]</scope>
</reference>
<comment type="caution">
    <text evidence="1">The sequence shown here is derived from an EMBL/GenBank/DDBJ whole genome shotgun (WGS) entry which is preliminary data.</text>
</comment>
<dbReference type="Proteomes" id="UP001642464">
    <property type="component" value="Unassembled WGS sequence"/>
</dbReference>
<organism evidence="1 2">
    <name type="scientific">Durusdinium trenchii</name>
    <dbReference type="NCBI Taxonomy" id="1381693"/>
    <lineage>
        <taxon>Eukaryota</taxon>
        <taxon>Sar</taxon>
        <taxon>Alveolata</taxon>
        <taxon>Dinophyceae</taxon>
        <taxon>Suessiales</taxon>
        <taxon>Symbiodiniaceae</taxon>
        <taxon>Durusdinium</taxon>
    </lineage>
</organism>
<dbReference type="EMBL" id="CAXAMM010000281">
    <property type="protein sequence ID" value="CAK8986861.1"/>
    <property type="molecule type" value="Genomic_DNA"/>
</dbReference>
<dbReference type="PANTHER" id="PTHR24014">
    <property type="entry name" value="2-OXOGLUTARATE AND IRON-DEPENDENT OXYGENASE DOMAIN-CONTAINING PROTEIN 2"/>
    <property type="match status" value="1"/>
</dbReference>
<name>A0ABP0H9I2_9DINO</name>
<dbReference type="PANTHER" id="PTHR24014:SF4">
    <property type="entry name" value="2-OXOGLUTARATE AND IRON-DEPENDENT OXYGENASE DOMAIN-CONTAINING PROTEIN 2"/>
    <property type="match status" value="1"/>
</dbReference>
<dbReference type="InterPro" id="IPR006620">
    <property type="entry name" value="Pro_4_hyd_alph"/>
</dbReference>
<dbReference type="Gene3D" id="2.60.120.620">
    <property type="entry name" value="q2cbj1_9rhob like domain"/>
    <property type="match status" value="1"/>
</dbReference>
<protein>
    <submittedName>
        <fullName evidence="1">2-oxoglutarate and iron-dependent oxygenase domain-containing protein ICU11 (Protein INCURVATA 11)</fullName>
    </submittedName>
</protein>
<dbReference type="PROSITE" id="PS51471">
    <property type="entry name" value="FE2OG_OXY"/>
    <property type="match status" value="1"/>
</dbReference>
<dbReference type="Pfam" id="PF25238">
    <property type="entry name" value="OGFOD2-like"/>
    <property type="match status" value="1"/>
</dbReference>
<proteinExistence type="predicted"/>
<dbReference type="SMART" id="SM00702">
    <property type="entry name" value="P4Hc"/>
    <property type="match status" value="1"/>
</dbReference>
<dbReference type="InterPro" id="IPR005123">
    <property type="entry name" value="Oxoglu/Fe-dep_dioxygenase_dom"/>
</dbReference>
<gene>
    <name evidence="1" type="ORF">SCF082_LOCUS733</name>
</gene>
<keyword evidence="2" id="KW-1185">Reference proteome</keyword>
<sequence>MGNMPSQHALLHPHLASMPLSAALAPEMRAALSEYDPKAAIQRLAECHLEDVFSLPLLCPNFCQQLREEVQYFRQRVEGEGEISPGLLLSSRWYLYQINPGFKVLFDQLLQEVLTQIDHALIPSETHQIAYHQAYCINYEEDRDLSLKAHTDDSDLTVNVFLGIPGFEGAELLLLEPTPEDVAAGTPRLEPGVYKGGITEYHHRAVGTAVLHPGDRWHAVQPLKSGSRWNLIIMAMRNDKEWKRTFYDETSVQLEEKAKFLKKG</sequence>